<reference evidence="2 3" key="1">
    <citation type="journal article" date="2010" name="J. Bacteriol.">
        <title>The complete genome sequence of Croceibacter atlanticus HTCC2559T.</title>
        <authorList>
            <person name="Oh H.M."/>
            <person name="Kang I."/>
            <person name="Ferriera S."/>
            <person name="Giovannoni S.J."/>
            <person name="Cho J.C."/>
        </authorList>
    </citation>
    <scope>NUCLEOTIDE SEQUENCE [LARGE SCALE GENOMIC DNA]</scope>
    <source>
        <strain evidence="3">ATCC BAA-628 / HTCC2559 / KCTC 12090</strain>
    </source>
</reference>
<accession>A3U8H9</accession>
<dbReference type="EMBL" id="CP002046">
    <property type="protein sequence ID" value="EAP88546.1"/>
    <property type="molecule type" value="Genomic_DNA"/>
</dbReference>
<dbReference type="Gene3D" id="3.90.550.10">
    <property type="entry name" value="Spore Coat Polysaccharide Biosynthesis Protein SpsA, Chain A"/>
    <property type="match status" value="1"/>
</dbReference>
<organism evidence="2 3">
    <name type="scientific">Croceibacter atlanticus (strain ATCC BAA-628 / JCM 21780 / CIP 108009 / IAM 15332 / KCTC 12090 / HTCC2559)</name>
    <dbReference type="NCBI Taxonomy" id="216432"/>
    <lineage>
        <taxon>Bacteria</taxon>
        <taxon>Pseudomonadati</taxon>
        <taxon>Bacteroidota</taxon>
        <taxon>Flavobacteriia</taxon>
        <taxon>Flavobacteriales</taxon>
        <taxon>Flavobacteriaceae</taxon>
        <taxon>Croceibacter</taxon>
    </lineage>
</organism>
<dbReference type="Proteomes" id="UP000002297">
    <property type="component" value="Chromosome"/>
</dbReference>
<dbReference type="KEGG" id="cat:CA2559_07285"/>
<dbReference type="eggNOG" id="COG1215">
    <property type="taxonomic scope" value="Bacteria"/>
</dbReference>
<name>A3U8H9_CROAH</name>
<proteinExistence type="predicted"/>
<gene>
    <name evidence="2" type="ordered locus">CA2559_07285</name>
</gene>
<evidence type="ECO:0000259" key="1">
    <source>
        <dbReference type="Pfam" id="PF00535"/>
    </source>
</evidence>
<dbReference type="InterPro" id="IPR029044">
    <property type="entry name" value="Nucleotide-diphossugar_trans"/>
</dbReference>
<dbReference type="OrthoDB" id="1116632at2"/>
<dbReference type="HOGENOM" id="CLU_820663_0_0_10"/>
<protein>
    <recommendedName>
        <fullName evidence="1">Glycosyltransferase 2-like domain-containing protein</fullName>
    </recommendedName>
</protein>
<evidence type="ECO:0000313" key="3">
    <source>
        <dbReference type="Proteomes" id="UP000002297"/>
    </source>
</evidence>
<dbReference type="SUPFAM" id="SSF53448">
    <property type="entry name" value="Nucleotide-diphospho-sugar transferases"/>
    <property type="match status" value="1"/>
</dbReference>
<dbReference type="CDD" id="cd00761">
    <property type="entry name" value="Glyco_tranf_GTA_type"/>
    <property type="match status" value="1"/>
</dbReference>
<dbReference type="STRING" id="216432.CA2559_07285"/>
<dbReference type="AlphaFoldDB" id="A3U8H9"/>
<sequence>MRKGENISKEQSISLKGFNHRVIIPLYIPNEEDYYKDSWQIFTMCITSLLNTIAPHTAISIVSNGSSKEINSRLLNFCLDNDIDQLIIEEQKIGKINSILRVLKFTREPFVTITDADILFLNGWLNETSNIFQAFPKAAAVSPLPVFRTQNHYTSNIIFDNLFSKKLKFTKVKDPEGLTKFAKSIGWSRLDEKWKDLIMTIGSDKIRAVVGCNHAVVTYRTEIFKKQTFKFAEYALGGETEGYYLDRLPQLYDGYRLATETTFARHMGNQLDESIITEFKTIEVEKVNSFKTDNILKYRPLSNFLKNIIFKKILNKKSIKRLVYLNKGLPSSKIENFI</sequence>
<dbReference type="RefSeq" id="WP_013187214.1">
    <property type="nucleotide sequence ID" value="NC_014230.1"/>
</dbReference>
<dbReference type="Pfam" id="PF00535">
    <property type="entry name" value="Glycos_transf_2"/>
    <property type="match status" value="1"/>
</dbReference>
<evidence type="ECO:0000313" key="2">
    <source>
        <dbReference type="EMBL" id="EAP88546.1"/>
    </source>
</evidence>
<dbReference type="GeneID" id="89453230"/>
<keyword evidence="3" id="KW-1185">Reference proteome</keyword>
<dbReference type="InterPro" id="IPR001173">
    <property type="entry name" value="Glyco_trans_2-like"/>
</dbReference>
<feature type="domain" description="Glycosyltransferase 2-like" evidence="1">
    <location>
        <begin position="39"/>
        <end position="162"/>
    </location>
</feature>